<organism evidence="3 4">
    <name type="scientific">Dyadobacter helix</name>
    <dbReference type="NCBI Taxonomy" id="2822344"/>
    <lineage>
        <taxon>Bacteria</taxon>
        <taxon>Pseudomonadati</taxon>
        <taxon>Bacteroidota</taxon>
        <taxon>Cytophagia</taxon>
        <taxon>Cytophagales</taxon>
        <taxon>Spirosomataceae</taxon>
        <taxon>Dyadobacter</taxon>
    </lineage>
</organism>
<sequence>MLSERILELLRKRREGTCSSLELQELDDWYASFDHLESETEKALFNDLAEEELIKFSIRTGIDAQLAQSSADPEGEMLVVRPLHPVRKWWKQFLAACVVILLIGGITFYKNPFLSGAITVSTKADEITRLVLPDSSVVWLKAGSRIRYNRKMRTGPARELFLEGEGFFDIAHHPSRPFIVHTSFLHIKVLGTIFNVRSNSQDQEVETTLFKGSVRIDQKDNTTGPVTLLPNQRAVYSKGSGLLKVSNLSSEKAIDKKEIPKPGVSMVFDEKPFEDLLAHMEQKFGVRIYIHNRSLLRCSVTADLEKESLTEILNLLKISYGISYSIYGRELFIEGTICK</sequence>
<name>A0A916N5R0_9BACT</name>
<comment type="caution">
    <text evidence="3">The sequence shown here is derived from an EMBL/GenBank/DDBJ whole genome shotgun (WGS) entry which is preliminary data.</text>
</comment>
<keyword evidence="4" id="KW-1185">Reference proteome</keyword>
<evidence type="ECO:0000259" key="2">
    <source>
        <dbReference type="Pfam" id="PF16344"/>
    </source>
</evidence>
<dbReference type="PANTHER" id="PTHR30273">
    <property type="entry name" value="PERIPLASMIC SIGNAL SENSOR AND SIGMA FACTOR ACTIVATOR FECR-RELATED"/>
    <property type="match status" value="1"/>
</dbReference>
<dbReference type="Gene3D" id="2.60.120.1440">
    <property type="match status" value="1"/>
</dbReference>
<dbReference type="InterPro" id="IPR006860">
    <property type="entry name" value="FecR"/>
</dbReference>
<dbReference type="Gene3D" id="3.55.50.30">
    <property type="match status" value="1"/>
</dbReference>
<dbReference type="InterPro" id="IPR032508">
    <property type="entry name" value="FecR_C"/>
</dbReference>
<dbReference type="EMBL" id="CAJRAF010000002">
    <property type="protein sequence ID" value="CAG4999476.1"/>
    <property type="molecule type" value="Genomic_DNA"/>
</dbReference>
<evidence type="ECO:0000313" key="3">
    <source>
        <dbReference type="EMBL" id="CAG4999476.1"/>
    </source>
</evidence>
<dbReference type="Pfam" id="PF16344">
    <property type="entry name" value="FecR_C"/>
    <property type="match status" value="1"/>
</dbReference>
<feature type="domain" description="FecR protein" evidence="1">
    <location>
        <begin position="119"/>
        <end position="215"/>
    </location>
</feature>
<reference evidence="3" key="1">
    <citation type="submission" date="2021-04" db="EMBL/GenBank/DDBJ databases">
        <authorList>
            <person name="Rodrigo-Torres L."/>
            <person name="Arahal R. D."/>
            <person name="Lucena T."/>
        </authorList>
    </citation>
    <scope>NUCLEOTIDE SEQUENCE</scope>
    <source>
        <strain evidence="3">CECT 9275</strain>
    </source>
</reference>
<proteinExistence type="predicted"/>
<evidence type="ECO:0000259" key="1">
    <source>
        <dbReference type="Pfam" id="PF04773"/>
    </source>
</evidence>
<dbReference type="Pfam" id="PF04773">
    <property type="entry name" value="FecR"/>
    <property type="match status" value="1"/>
</dbReference>
<dbReference type="PANTHER" id="PTHR30273:SF2">
    <property type="entry name" value="PROTEIN FECR"/>
    <property type="match status" value="1"/>
</dbReference>
<protein>
    <recommendedName>
        <fullName evidence="5">FecR family protein</fullName>
    </recommendedName>
</protein>
<dbReference type="PIRSF" id="PIRSF018266">
    <property type="entry name" value="FecR"/>
    <property type="match status" value="1"/>
</dbReference>
<dbReference type="InterPro" id="IPR012373">
    <property type="entry name" value="Ferrdict_sens_TM"/>
</dbReference>
<evidence type="ECO:0008006" key="5">
    <source>
        <dbReference type="Google" id="ProtNLM"/>
    </source>
</evidence>
<accession>A0A916N5R0</accession>
<evidence type="ECO:0000313" key="4">
    <source>
        <dbReference type="Proteomes" id="UP000680038"/>
    </source>
</evidence>
<dbReference type="GO" id="GO:0016989">
    <property type="term" value="F:sigma factor antagonist activity"/>
    <property type="evidence" value="ECO:0007669"/>
    <property type="project" value="TreeGrafter"/>
</dbReference>
<feature type="domain" description="Protein FecR C-terminal" evidence="2">
    <location>
        <begin position="266"/>
        <end position="333"/>
    </location>
</feature>
<dbReference type="RefSeq" id="WP_215238890.1">
    <property type="nucleotide sequence ID" value="NZ_CAJRAF010000002.1"/>
</dbReference>
<dbReference type="AlphaFoldDB" id="A0A916N5R0"/>
<dbReference type="Proteomes" id="UP000680038">
    <property type="component" value="Unassembled WGS sequence"/>
</dbReference>
<gene>
    <name evidence="3" type="ORF">DYBT9275_02237</name>
</gene>